<dbReference type="EMBL" id="BMXG01000016">
    <property type="protein sequence ID" value="GHC06553.1"/>
    <property type="molecule type" value="Genomic_DNA"/>
</dbReference>
<comment type="caution">
    <text evidence="4">The sequence shown here is derived from an EMBL/GenBank/DDBJ whole genome shotgun (WGS) entry which is preliminary data.</text>
</comment>
<dbReference type="AlphaFoldDB" id="A0A8J3GEV7"/>
<gene>
    <name evidence="4" type="ORF">GCM10007047_24430</name>
</gene>
<name>A0A8J3GEV7_9BACT</name>
<dbReference type="RefSeq" id="WP_189515576.1">
    <property type="nucleotide sequence ID" value="NZ_BMXG01000016.1"/>
</dbReference>
<dbReference type="InterPro" id="IPR011990">
    <property type="entry name" value="TPR-like_helical_dom_sf"/>
</dbReference>
<keyword evidence="1" id="KW-0175">Coiled coil</keyword>
<evidence type="ECO:0000256" key="3">
    <source>
        <dbReference type="SAM" id="SignalP"/>
    </source>
</evidence>
<sequence length="643" mass="72899">MKVFTLTIFLFASALLAQSQDIPKPTGSGASSLGPTSAQGPSTGGNFNNPPRQAPRSGEDSSAGVRTVLEGFDLRSSSFNWQGKSFNLGDSEMAKARFEKYLNSPPATSQEDVEYNEILEQINRQLVGYNGGKDAKRVAEAWRMLYQASEFPMDSGLSETLADRVVSFWQTNSKIRNLLLENERLEEDRSRIESNMRIINNRDRREFIDMTRGTIGRDNPAPPALDYLLEPEKKRLDETEKQLNVNKDYELSSRINQKLEFQSMIMQFFIQRRFQHTLIANDFYRYMFSAEDNTLEGAESLKGQVFGDLDVKITTSTIDALSKEAMADVGQSIKTVNFHLEHGEIHMAAKRLLEAFYLGEYLPSVKTFPLDKKRQILSYIRDLNTLANALEVKNFDRASETLTRITEYVQDFDTGKADAFIATSKQLSNLAIQRALSAAYEQDRVGIEAGLREAVEFWPTNPEIQKFSEKLLEKTDVQELASGDFDRLVKQKDFRAIFNDRFRFAAALAMDGARNKDFLDIMKRMERIETAMAQAQELSRIDNKFGAWEILEHAYQQYPDDQELNRMRGDFAVKASRFAAALSEGEEAISEEDYSKALFAFLRAKQLYPASHFADEGIQRCSRQILIGGKPINVGDEFASANP</sequence>
<feature type="chain" id="PRO_5035162202" evidence="3">
    <location>
        <begin position="18"/>
        <end position="643"/>
    </location>
</feature>
<dbReference type="Proteomes" id="UP000642829">
    <property type="component" value="Unassembled WGS sequence"/>
</dbReference>
<evidence type="ECO:0000313" key="4">
    <source>
        <dbReference type="EMBL" id="GHC06553.1"/>
    </source>
</evidence>
<keyword evidence="3" id="KW-0732">Signal</keyword>
<evidence type="ECO:0000256" key="2">
    <source>
        <dbReference type="SAM" id="MobiDB-lite"/>
    </source>
</evidence>
<keyword evidence="5" id="KW-1185">Reference proteome</keyword>
<protein>
    <submittedName>
        <fullName evidence="4">Uncharacterized protein</fullName>
    </submittedName>
</protein>
<feature type="coiled-coil region" evidence="1">
    <location>
        <begin position="175"/>
        <end position="202"/>
    </location>
</feature>
<evidence type="ECO:0000313" key="5">
    <source>
        <dbReference type="Proteomes" id="UP000642829"/>
    </source>
</evidence>
<reference evidence="4" key="2">
    <citation type="submission" date="2020-09" db="EMBL/GenBank/DDBJ databases">
        <authorList>
            <person name="Sun Q."/>
            <person name="Kim S."/>
        </authorList>
    </citation>
    <scope>NUCLEOTIDE SEQUENCE</scope>
    <source>
        <strain evidence="4">KCTC 12870</strain>
    </source>
</reference>
<evidence type="ECO:0000256" key="1">
    <source>
        <dbReference type="SAM" id="Coils"/>
    </source>
</evidence>
<accession>A0A8J3GEV7</accession>
<organism evidence="4 5">
    <name type="scientific">Cerasicoccus arenae</name>
    <dbReference type="NCBI Taxonomy" id="424488"/>
    <lineage>
        <taxon>Bacteria</taxon>
        <taxon>Pseudomonadati</taxon>
        <taxon>Verrucomicrobiota</taxon>
        <taxon>Opitutia</taxon>
        <taxon>Puniceicoccales</taxon>
        <taxon>Cerasicoccaceae</taxon>
        <taxon>Cerasicoccus</taxon>
    </lineage>
</organism>
<dbReference type="SUPFAM" id="SSF48452">
    <property type="entry name" value="TPR-like"/>
    <property type="match status" value="1"/>
</dbReference>
<feature type="compositionally biased region" description="Polar residues" evidence="2">
    <location>
        <begin position="28"/>
        <end position="51"/>
    </location>
</feature>
<feature type="signal peptide" evidence="3">
    <location>
        <begin position="1"/>
        <end position="17"/>
    </location>
</feature>
<proteinExistence type="predicted"/>
<reference evidence="4" key="1">
    <citation type="journal article" date="2014" name="Int. J. Syst. Evol. Microbiol.">
        <title>Complete genome sequence of Corynebacterium casei LMG S-19264T (=DSM 44701T), isolated from a smear-ripened cheese.</title>
        <authorList>
            <consortium name="US DOE Joint Genome Institute (JGI-PGF)"/>
            <person name="Walter F."/>
            <person name="Albersmeier A."/>
            <person name="Kalinowski J."/>
            <person name="Ruckert C."/>
        </authorList>
    </citation>
    <scope>NUCLEOTIDE SEQUENCE</scope>
    <source>
        <strain evidence="4">KCTC 12870</strain>
    </source>
</reference>
<feature type="region of interest" description="Disordered" evidence="2">
    <location>
        <begin position="22"/>
        <end position="63"/>
    </location>
</feature>